<reference evidence="5" key="1">
    <citation type="journal article" date="2019" name="Int. J. Syst. Evol. Microbiol.">
        <title>The Global Catalogue of Microorganisms (GCM) 10K type strain sequencing project: providing services to taxonomists for standard genome sequencing and annotation.</title>
        <authorList>
            <consortium name="The Broad Institute Genomics Platform"/>
            <consortium name="The Broad Institute Genome Sequencing Center for Infectious Disease"/>
            <person name="Wu L."/>
            <person name="Ma J."/>
        </authorList>
    </citation>
    <scope>NUCLEOTIDE SEQUENCE [LARGE SCALE GENOMIC DNA]</scope>
    <source>
        <strain evidence="5">JCM 13518</strain>
    </source>
</reference>
<dbReference type="SUPFAM" id="SSF46689">
    <property type="entry name" value="Homeodomain-like"/>
    <property type="match status" value="1"/>
</dbReference>
<dbReference type="PROSITE" id="PS50977">
    <property type="entry name" value="HTH_TETR_2"/>
    <property type="match status" value="1"/>
</dbReference>
<dbReference type="InterPro" id="IPR009057">
    <property type="entry name" value="Homeodomain-like_sf"/>
</dbReference>
<protein>
    <submittedName>
        <fullName evidence="4">TetR/AcrR family transcriptional regulator</fullName>
    </submittedName>
</protein>
<keyword evidence="5" id="KW-1185">Reference proteome</keyword>
<dbReference type="InterPro" id="IPR041583">
    <property type="entry name" value="TetR_C_31"/>
</dbReference>
<dbReference type="Proteomes" id="UP001501057">
    <property type="component" value="Unassembled WGS sequence"/>
</dbReference>
<name>A0ABP4WF56_9ACTN</name>
<proteinExistence type="predicted"/>
<evidence type="ECO:0000313" key="5">
    <source>
        <dbReference type="Proteomes" id="UP001501057"/>
    </source>
</evidence>
<feature type="DNA-binding region" description="H-T-H motif" evidence="2">
    <location>
        <begin position="36"/>
        <end position="55"/>
    </location>
</feature>
<organism evidence="4 5">
    <name type="scientific">Aeromicrobium alkaliterrae</name>
    <dbReference type="NCBI Taxonomy" id="302168"/>
    <lineage>
        <taxon>Bacteria</taxon>
        <taxon>Bacillati</taxon>
        <taxon>Actinomycetota</taxon>
        <taxon>Actinomycetes</taxon>
        <taxon>Propionibacteriales</taxon>
        <taxon>Nocardioidaceae</taxon>
        <taxon>Aeromicrobium</taxon>
    </lineage>
</organism>
<comment type="caution">
    <text evidence="4">The sequence shown here is derived from an EMBL/GenBank/DDBJ whole genome shotgun (WGS) entry which is preliminary data.</text>
</comment>
<dbReference type="InterPro" id="IPR001647">
    <property type="entry name" value="HTH_TetR"/>
</dbReference>
<dbReference type="EMBL" id="BAAAME010000010">
    <property type="protein sequence ID" value="GAA1752362.1"/>
    <property type="molecule type" value="Genomic_DNA"/>
</dbReference>
<accession>A0ABP4WF56</accession>
<feature type="domain" description="HTH tetR-type" evidence="3">
    <location>
        <begin position="13"/>
        <end position="73"/>
    </location>
</feature>
<dbReference type="Pfam" id="PF00440">
    <property type="entry name" value="TetR_N"/>
    <property type="match status" value="1"/>
</dbReference>
<sequence>MASRAQLSQARSRARRDELLIAAIDLFAEGGARAVTHRAVAARAGLPPATTTYYFSSIEELVREALSTHIASWVATLEALADVEIDARLDLGTASDFVTGIFATRSPAKAGTELAIYLAAARDPELRATAAEALQALEDLAVRFFERLGIGTARDVAAQAVALIAGVALRRQSGQYDDVEEARLLTSAIGHLVAAHLAPVDGSPAPAAT</sequence>
<gene>
    <name evidence="4" type="ORF">GCM10009710_35130</name>
</gene>
<evidence type="ECO:0000313" key="4">
    <source>
        <dbReference type="EMBL" id="GAA1752362.1"/>
    </source>
</evidence>
<evidence type="ECO:0000259" key="3">
    <source>
        <dbReference type="PROSITE" id="PS50977"/>
    </source>
</evidence>
<evidence type="ECO:0000256" key="2">
    <source>
        <dbReference type="PROSITE-ProRule" id="PRU00335"/>
    </source>
</evidence>
<dbReference type="PRINTS" id="PR00455">
    <property type="entry name" value="HTHTETR"/>
</dbReference>
<dbReference type="Gene3D" id="1.10.357.10">
    <property type="entry name" value="Tetracycline Repressor, domain 2"/>
    <property type="match status" value="1"/>
</dbReference>
<evidence type="ECO:0000256" key="1">
    <source>
        <dbReference type="ARBA" id="ARBA00023125"/>
    </source>
</evidence>
<dbReference type="RefSeq" id="WP_344203972.1">
    <property type="nucleotide sequence ID" value="NZ_BAAAME010000010.1"/>
</dbReference>
<keyword evidence="1 2" id="KW-0238">DNA-binding</keyword>
<dbReference type="Pfam" id="PF17940">
    <property type="entry name" value="TetR_C_31"/>
    <property type="match status" value="1"/>
</dbReference>